<dbReference type="AlphaFoldDB" id="A0A2U1B970"/>
<evidence type="ECO:0000313" key="2">
    <source>
        <dbReference type="Proteomes" id="UP000245959"/>
    </source>
</evidence>
<sequence>MAEETDLIEELDTDIVRRTLVDSTAGGAELDIRTPYVIREVPVPTRMRIPLYVAGELKSAEELAELGLTVREYTRLEVETAQYAAVYAANPTLAERVRQYSALLDAHGLAATATSDEISAAIMGDETKTDAEKTAAGAALLTLIHDIEINYQETGEPGLDAWAALPKLIKYLPVTAETPEQGA</sequence>
<gene>
    <name evidence="1" type="ORF">C8D82_103128</name>
</gene>
<proteinExistence type="predicted"/>
<dbReference type="RefSeq" id="WP_116882786.1">
    <property type="nucleotide sequence ID" value="NZ_CABMMC010000020.1"/>
</dbReference>
<evidence type="ECO:0000313" key="1">
    <source>
        <dbReference type="EMBL" id="PVY45214.1"/>
    </source>
</evidence>
<dbReference type="EMBL" id="QEKH01000003">
    <property type="protein sequence ID" value="PVY45214.1"/>
    <property type="molecule type" value="Genomic_DNA"/>
</dbReference>
<reference evidence="1 2" key="1">
    <citation type="submission" date="2018-04" db="EMBL/GenBank/DDBJ databases">
        <title>Genomic Encyclopedia of Type Strains, Phase IV (KMG-IV): sequencing the most valuable type-strain genomes for metagenomic binning, comparative biology and taxonomic classification.</title>
        <authorList>
            <person name="Goeker M."/>
        </authorList>
    </citation>
    <scope>NUCLEOTIDE SEQUENCE [LARGE SCALE GENOMIC DNA]</scope>
    <source>
        <strain evidence="1 2">DSM 14823</strain>
    </source>
</reference>
<keyword evidence="2" id="KW-1185">Reference proteome</keyword>
<protein>
    <submittedName>
        <fullName evidence="1">Uncharacterized protein</fullName>
    </submittedName>
</protein>
<dbReference type="Proteomes" id="UP000245959">
    <property type="component" value="Unassembled WGS sequence"/>
</dbReference>
<accession>A0A2U1B970</accession>
<dbReference type="GeneID" id="78294112"/>
<name>A0A2U1B970_9BACT</name>
<comment type="caution">
    <text evidence="1">The sequence shown here is derived from an EMBL/GenBank/DDBJ whole genome shotgun (WGS) entry which is preliminary data.</text>
</comment>
<organism evidence="1 2">
    <name type="scientific">Victivallis vadensis</name>
    <dbReference type="NCBI Taxonomy" id="172901"/>
    <lineage>
        <taxon>Bacteria</taxon>
        <taxon>Pseudomonadati</taxon>
        <taxon>Lentisphaerota</taxon>
        <taxon>Lentisphaeria</taxon>
        <taxon>Victivallales</taxon>
        <taxon>Victivallaceae</taxon>
        <taxon>Victivallis</taxon>
    </lineage>
</organism>